<dbReference type="GO" id="GO:0035251">
    <property type="term" value="F:UDP-glucosyltransferase activity"/>
    <property type="evidence" value="ECO:0007669"/>
    <property type="project" value="TreeGrafter"/>
</dbReference>
<comment type="caution">
    <text evidence="3">The sequence shown here is derived from an EMBL/GenBank/DDBJ whole genome shotgun (WGS) entry which is preliminary data.</text>
</comment>
<name>A0A8H3H1P9_9AGAM</name>
<gene>
    <name evidence="3" type="ORF">RDB_LOCUS196713</name>
</gene>
<dbReference type="Pfam" id="PF00201">
    <property type="entry name" value="UDPGT"/>
    <property type="match status" value="1"/>
</dbReference>
<proteinExistence type="inferred from homology"/>
<dbReference type="Proteomes" id="UP000663841">
    <property type="component" value="Unassembled WGS sequence"/>
</dbReference>
<dbReference type="InterPro" id="IPR002213">
    <property type="entry name" value="UDP_glucos_trans"/>
</dbReference>
<dbReference type="PANTHER" id="PTHR48047">
    <property type="entry name" value="GLYCOSYLTRANSFERASE"/>
    <property type="match status" value="1"/>
</dbReference>
<evidence type="ECO:0000256" key="2">
    <source>
        <dbReference type="ARBA" id="ARBA00022679"/>
    </source>
</evidence>
<dbReference type="Gene3D" id="3.40.50.2000">
    <property type="entry name" value="Glycogen Phosphorylase B"/>
    <property type="match status" value="2"/>
</dbReference>
<keyword evidence="2" id="KW-0808">Transferase</keyword>
<comment type="similarity">
    <text evidence="1">Belongs to the UDP-glycosyltransferase family.</text>
</comment>
<organism evidence="3 4">
    <name type="scientific">Rhizoctonia solani</name>
    <dbReference type="NCBI Taxonomy" id="456999"/>
    <lineage>
        <taxon>Eukaryota</taxon>
        <taxon>Fungi</taxon>
        <taxon>Dikarya</taxon>
        <taxon>Basidiomycota</taxon>
        <taxon>Agaricomycotina</taxon>
        <taxon>Agaricomycetes</taxon>
        <taxon>Cantharellales</taxon>
        <taxon>Ceratobasidiaceae</taxon>
        <taxon>Rhizoctonia</taxon>
    </lineage>
</organism>
<evidence type="ECO:0008006" key="5">
    <source>
        <dbReference type="Google" id="ProtNLM"/>
    </source>
</evidence>
<evidence type="ECO:0000313" key="4">
    <source>
        <dbReference type="Proteomes" id="UP000663841"/>
    </source>
</evidence>
<dbReference type="EMBL" id="CAJMWW010000641">
    <property type="protein sequence ID" value="CAE6477616.1"/>
    <property type="molecule type" value="Genomic_DNA"/>
</dbReference>
<dbReference type="SUPFAM" id="SSF53756">
    <property type="entry name" value="UDP-Glycosyltransferase/glycogen phosphorylase"/>
    <property type="match status" value="1"/>
</dbReference>
<evidence type="ECO:0000256" key="1">
    <source>
        <dbReference type="ARBA" id="ARBA00009995"/>
    </source>
</evidence>
<reference evidence="3" key="1">
    <citation type="submission" date="2021-01" db="EMBL/GenBank/DDBJ databases">
        <authorList>
            <person name="Kaushik A."/>
        </authorList>
    </citation>
    <scope>NUCLEOTIDE SEQUENCE</scope>
    <source>
        <strain evidence="3">AG3-T5</strain>
    </source>
</reference>
<protein>
    <recommendedName>
        <fullName evidence="5">UDP-glycosyltransferase 74C1</fullName>
    </recommendedName>
</protein>
<accession>A0A8H3H1P9</accession>
<sequence length="541" mass="60018">MLLRLTDRTSLGHEMNTSNKIILALTCNMTFAPLKHIVFVPGPSWGHLRPGLKTSLRMVEKFQDIFISLFVYHTEMPKAIKYLSAQPTSYARRVRVVTALSSDVPPPVDTNNLIELLVYMEQSFKSWITNELEQPTIVQVESQPVNTPSLIMEDIFNGGMSLACKDVHRLPIVGWWGLTTASLMTLVEHKELGPETGIYDKLTLLGTQSGQDLFKKAGEVYLQEVSDRLVRIPGLPAFHEWELNTQHLPFIPPFMVFMTPRLTNMLNHVDKLVLCTTFEMEPISALSISSAFKNPVAPFFIGPAVDLASPHHPDPESPVTQFLERAYTEKGAHSVVYAAFGTAFFPLPESASHLMAVLDEIPKAGFRFIFALSSPHAQIDKSWMEAHIQAGNAIFPQWTNQTAVLEHPAIHYFLSHGGWNSSTEALVRGVPMIFWPFIGDQPTNSLQIATIHNCGFELLQVRTGPAQSRAYRNGTEVEIVGTEDVVREEMRSILALTKGPMGKHQCMNTKLLGRVVADSLAPGGSGDIGLEKLGMALGLAW</sequence>
<dbReference type="AlphaFoldDB" id="A0A8H3H1P9"/>
<evidence type="ECO:0000313" key="3">
    <source>
        <dbReference type="EMBL" id="CAE6477616.1"/>
    </source>
</evidence>